<feature type="domain" description="SpoOB alpha-helical" evidence="5">
    <location>
        <begin position="64"/>
        <end position="118"/>
    </location>
</feature>
<proteinExistence type="predicted"/>
<keyword evidence="7" id="KW-1185">Reference proteome</keyword>
<sequence>MKGLGSLKRPWSIILIMGVQALVTILLSTIDESELMERIAGGLCILLFGAGCMIVYNQMYKNPNMKWYRLLKAFRIQRHDFHNHLQIIYTMIQLKKYDRVLNYINNIKKNDEALSRIYTLKDPELICSLLEVVNLLRQYEIDVLVEITDDFGARRMVTANLTQMAERFIPKLNGVEGQKQVKIILNKSRIELCSESLHEKIISCSKSIPVTGSYI</sequence>
<name>A0A3G2R667_9FIRM</name>
<evidence type="ECO:0000256" key="4">
    <source>
        <dbReference type="SAM" id="Phobius"/>
    </source>
</evidence>
<keyword evidence="4" id="KW-0812">Transmembrane</keyword>
<dbReference type="Pfam" id="PF14689">
    <property type="entry name" value="SPOB_a"/>
    <property type="match status" value="1"/>
</dbReference>
<gene>
    <name evidence="6" type="ORF">D2962_10390</name>
</gene>
<dbReference type="SUPFAM" id="SSF55890">
    <property type="entry name" value="Sporulation response regulatory protein Spo0B"/>
    <property type="match status" value="1"/>
</dbReference>
<organism evidence="6 7">
    <name type="scientific">Biomaibacter acetigenes</name>
    <dbReference type="NCBI Taxonomy" id="2316383"/>
    <lineage>
        <taxon>Bacteria</taxon>
        <taxon>Bacillati</taxon>
        <taxon>Bacillota</taxon>
        <taxon>Clostridia</taxon>
        <taxon>Thermosediminibacterales</taxon>
        <taxon>Tepidanaerobacteraceae</taxon>
        <taxon>Biomaibacter</taxon>
    </lineage>
</organism>
<evidence type="ECO:0000256" key="2">
    <source>
        <dbReference type="ARBA" id="ARBA00022679"/>
    </source>
</evidence>
<evidence type="ECO:0000313" key="6">
    <source>
        <dbReference type="EMBL" id="AYO30960.1"/>
    </source>
</evidence>
<keyword evidence="4" id="KW-1133">Transmembrane helix</keyword>
<keyword evidence="3" id="KW-0418">Kinase</keyword>
<keyword evidence="4" id="KW-0472">Membrane</keyword>
<dbReference type="Proteomes" id="UP000280960">
    <property type="component" value="Chromosome"/>
</dbReference>
<dbReference type="InterPro" id="IPR039506">
    <property type="entry name" value="SPOB_a"/>
</dbReference>
<keyword evidence="2" id="KW-0808">Transferase</keyword>
<feature type="transmembrane region" description="Helical" evidence="4">
    <location>
        <begin position="36"/>
        <end position="56"/>
    </location>
</feature>
<dbReference type="InterPro" id="IPR016120">
    <property type="entry name" value="Sig_transdc_His_kin_SpoOB"/>
</dbReference>
<accession>A0A3G2R667</accession>
<evidence type="ECO:0000259" key="5">
    <source>
        <dbReference type="Pfam" id="PF14689"/>
    </source>
</evidence>
<evidence type="ECO:0000313" key="7">
    <source>
        <dbReference type="Proteomes" id="UP000280960"/>
    </source>
</evidence>
<dbReference type="KEGG" id="bacg:D2962_10390"/>
<evidence type="ECO:0000256" key="3">
    <source>
        <dbReference type="ARBA" id="ARBA00022777"/>
    </source>
</evidence>
<dbReference type="EMBL" id="CP033169">
    <property type="protein sequence ID" value="AYO30960.1"/>
    <property type="molecule type" value="Genomic_DNA"/>
</dbReference>
<dbReference type="AlphaFoldDB" id="A0A3G2R667"/>
<protein>
    <recommendedName>
        <fullName evidence="5">SpoOB alpha-helical domain-containing protein</fullName>
    </recommendedName>
</protein>
<keyword evidence="1" id="KW-0597">Phosphoprotein</keyword>
<feature type="transmembrane region" description="Helical" evidence="4">
    <location>
        <begin position="12"/>
        <end position="30"/>
    </location>
</feature>
<dbReference type="Gene3D" id="1.10.287.130">
    <property type="match status" value="1"/>
</dbReference>
<reference evidence="6 7" key="1">
    <citation type="submission" date="2018-10" db="EMBL/GenBank/DDBJ databases">
        <authorList>
            <person name="Zhang X."/>
        </authorList>
    </citation>
    <scope>NUCLEOTIDE SEQUENCE [LARGE SCALE GENOMIC DNA]</scope>
    <source>
        <strain evidence="6 7">SK-G1</strain>
    </source>
</reference>
<evidence type="ECO:0000256" key="1">
    <source>
        <dbReference type="ARBA" id="ARBA00022553"/>
    </source>
</evidence>
<dbReference type="GO" id="GO:0000155">
    <property type="term" value="F:phosphorelay sensor kinase activity"/>
    <property type="evidence" value="ECO:0007669"/>
    <property type="project" value="InterPro"/>
</dbReference>